<dbReference type="PANTHER" id="PTHR35119">
    <property type="entry name" value="PROTEIN POLYCHOME"/>
    <property type="match status" value="1"/>
</dbReference>
<name>A0A7J6VL23_THATH</name>
<sequence>AIERRRAHLRDLQQQEDVIPLQQAPVAPLEHNISLATPKPGEGSYFVTPQKKLIHSIDVVEKAFKEEMKKMKNTPAAKRAEREKKVRVVMAMR</sequence>
<gene>
    <name evidence="2" type="ORF">FRX31_024799</name>
</gene>
<reference evidence="2 3" key="1">
    <citation type="submission" date="2020-06" db="EMBL/GenBank/DDBJ databases">
        <title>Transcriptomic and genomic resources for Thalictrum thalictroides and T. hernandezii: Facilitating candidate gene discovery in an emerging model plant lineage.</title>
        <authorList>
            <person name="Arias T."/>
            <person name="Riano-Pachon D.M."/>
            <person name="Di Stilio V.S."/>
        </authorList>
    </citation>
    <scope>NUCLEOTIDE SEQUENCE [LARGE SCALE GENOMIC DNA]</scope>
    <source>
        <strain evidence="3">cv. WT478/WT964</strain>
        <tissue evidence="2">Leaves</tissue>
    </source>
</reference>
<dbReference type="Proteomes" id="UP000554482">
    <property type="component" value="Unassembled WGS sequence"/>
</dbReference>
<dbReference type="InterPro" id="IPR034590">
    <property type="entry name" value="POLYCHOME/GIG1"/>
</dbReference>
<dbReference type="OrthoDB" id="1916775at2759"/>
<dbReference type="PANTHER" id="PTHR35119:SF1">
    <property type="entry name" value="PROTEIN POLYCHOME"/>
    <property type="match status" value="1"/>
</dbReference>
<evidence type="ECO:0000256" key="1">
    <source>
        <dbReference type="SAM" id="MobiDB-lite"/>
    </source>
</evidence>
<feature type="non-terminal residue" evidence="2">
    <location>
        <position position="1"/>
    </location>
</feature>
<dbReference type="EMBL" id="JABWDY010030443">
    <property type="protein sequence ID" value="KAF5185613.1"/>
    <property type="molecule type" value="Genomic_DNA"/>
</dbReference>
<evidence type="ECO:0000313" key="3">
    <source>
        <dbReference type="Proteomes" id="UP000554482"/>
    </source>
</evidence>
<evidence type="ECO:0000313" key="2">
    <source>
        <dbReference type="EMBL" id="KAF5185613.1"/>
    </source>
</evidence>
<keyword evidence="3" id="KW-1185">Reference proteome</keyword>
<feature type="region of interest" description="Disordered" evidence="1">
    <location>
        <begin position="71"/>
        <end position="93"/>
    </location>
</feature>
<comment type="caution">
    <text evidence="2">The sequence shown here is derived from an EMBL/GenBank/DDBJ whole genome shotgun (WGS) entry which is preliminary data.</text>
</comment>
<accession>A0A7J6VL23</accession>
<dbReference type="AlphaFoldDB" id="A0A7J6VL23"/>
<protein>
    <submittedName>
        <fullName evidence="2">Uncharacterized protein</fullName>
    </submittedName>
</protein>
<dbReference type="GO" id="GO:0005634">
    <property type="term" value="C:nucleus"/>
    <property type="evidence" value="ECO:0007669"/>
    <property type="project" value="InterPro"/>
</dbReference>
<dbReference type="GO" id="GO:0051783">
    <property type="term" value="P:regulation of nuclear division"/>
    <property type="evidence" value="ECO:0007669"/>
    <property type="project" value="InterPro"/>
</dbReference>
<proteinExistence type="predicted"/>
<organism evidence="2 3">
    <name type="scientific">Thalictrum thalictroides</name>
    <name type="common">Rue-anemone</name>
    <name type="synonym">Anemone thalictroides</name>
    <dbReference type="NCBI Taxonomy" id="46969"/>
    <lineage>
        <taxon>Eukaryota</taxon>
        <taxon>Viridiplantae</taxon>
        <taxon>Streptophyta</taxon>
        <taxon>Embryophyta</taxon>
        <taxon>Tracheophyta</taxon>
        <taxon>Spermatophyta</taxon>
        <taxon>Magnoliopsida</taxon>
        <taxon>Ranunculales</taxon>
        <taxon>Ranunculaceae</taxon>
        <taxon>Thalictroideae</taxon>
        <taxon>Thalictrum</taxon>
    </lineage>
</organism>